<keyword evidence="1" id="KW-1133">Transmembrane helix</keyword>
<dbReference type="EMBL" id="CAJHUC010000374">
    <property type="protein sequence ID" value="CAD7695670.1"/>
    <property type="molecule type" value="Genomic_DNA"/>
</dbReference>
<organism evidence="2 3">
    <name type="scientific">Ostreobium quekettii</name>
    <dbReference type="NCBI Taxonomy" id="121088"/>
    <lineage>
        <taxon>Eukaryota</taxon>
        <taxon>Viridiplantae</taxon>
        <taxon>Chlorophyta</taxon>
        <taxon>core chlorophytes</taxon>
        <taxon>Ulvophyceae</taxon>
        <taxon>TCBD clade</taxon>
        <taxon>Bryopsidales</taxon>
        <taxon>Ostreobineae</taxon>
        <taxon>Ostreobiaceae</taxon>
        <taxon>Ostreobium</taxon>
    </lineage>
</organism>
<keyword evidence="1" id="KW-0472">Membrane</keyword>
<proteinExistence type="predicted"/>
<feature type="transmembrane region" description="Helical" evidence="1">
    <location>
        <begin position="276"/>
        <end position="296"/>
    </location>
</feature>
<reference evidence="2" key="1">
    <citation type="submission" date="2020-12" db="EMBL/GenBank/DDBJ databases">
        <authorList>
            <person name="Iha C."/>
        </authorList>
    </citation>
    <scope>NUCLEOTIDE SEQUENCE</scope>
</reference>
<dbReference type="Proteomes" id="UP000708148">
    <property type="component" value="Unassembled WGS sequence"/>
</dbReference>
<protein>
    <submittedName>
        <fullName evidence="2">Uncharacterized protein</fullName>
    </submittedName>
</protein>
<keyword evidence="1" id="KW-0812">Transmembrane</keyword>
<name>A0A8S1IL82_9CHLO</name>
<evidence type="ECO:0000256" key="1">
    <source>
        <dbReference type="SAM" id="Phobius"/>
    </source>
</evidence>
<sequence length="318" mass="35012">MWGRRPGAGQPECLEALTLDQDAESLEALRQCDSVEDLPEAIVSASIVDLLARQCLRSAVRLSVTSKLLHSLFICVVTADSELSDQLLARQEGFDSGGASHDPRASKIWKAAGRVAWAIARASFSCGTLFLCCCGALVALCIYLILPIIRGIVSKSAGMPLAPWVFLSLVMAYVVSLVWVETGVAVGRLLRPRDRDLISMVRWFLLLPFMETVALFVMSAFCNQALMAQGDHSFLAGFVAPQLLMSLTMYAQFFAFLTWARGAAIQDMHMSARVRVLHLCHIASLMSLGAYVFFYYRRLLGHGTRQIDWTVGGSWRLG</sequence>
<accession>A0A8S1IL82</accession>
<dbReference type="AlphaFoldDB" id="A0A8S1IL82"/>
<keyword evidence="3" id="KW-1185">Reference proteome</keyword>
<feature type="transmembrane region" description="Helical" evidence="1">
    <location>
        <begin position="128"/>
        <end position="149"/>
    </location>
</feature>
<evidence type="ECO:0000313" key="2">
    <source>
        <dbReference type="EMBL" id="CAD7695670.1"/>
    </source>
</evidence>
<feature type="transmembrane region" description="Helical" evidence="1">
    <location>
        <begin position="200"/>
        <end position="222"/>
    </location>
</feature>
<comment type="caution">
    <text evidence="2">The sequence shown here is derived from an EMBL/GenBank/DDBJ whole genome shotgun (WGS) entry which is preliminary data.</text>
</comment>
<gene>
    <name evidence="2" type="ORF">OSTQU699_LOCUS1031</name>
</gene>
<feature type="transmembrane region" description="Helical" evidence="1">
    <location>
        <begin position="161"/>
        <end position="180"/>
    </location>
</feature>
<feature type="transmembrane region" description="Helical" evidence="1">
    <location>
        <begin position="234"/>
        <end position="256"/>
    </location>
</feature>
<evidence type="ECO:0000313" key="3">
    <source>
        <dbReference type="Proteomes" id="UP000708148"/>
    </source>
</evidence>